<evidence type="ECO:0000256" key="2">
    <source>
        <dbReference type="ARBA" id="ARBA00022692"/>
    </source>
</evidence>
<feature type="domain" description="G-protein coupled receptors family 1 profile" evidence="11">
    <location>
        <begin position="104"/>
        <end position="371"/>
    </location>
</feature>
<feature type="transmembrane region" description="Helical" evidence="9">
    <location>
        <begin position="257"/>
        <end position="279"/>
    </location>
</feature>
<keyword evidence="7 8" id="KW-0807">Transducer</keyword>
<reference evidence="12 13" key="1">
    <citation type="submission" date="2019-01" db="EMBL/GenBank/DDBJ databases">
        <title>A draft genome assembly of the solar-powered sea slug Elysia chlorotica.</title>
        <authorList>
            <person name="Cai H."/>
            <person name="Li Q."/>
            <person name="Fang X."/>
            <person name="Li J."/>
            <person name="Curtis N.E."/>
            <person name="Altenburger A."/>
            <person name="Shibata T."/>
            <person name="Feng M."/>
            <person name="Maeda T."/>
            <person name="Schwartz J.A."/>
            <person name="Shigenobu S."/>
            <person name="Lundholm N."/>
            <person name="Nishiyama T."/>
            <person name="Yang H."/>
            <person name="Hasebe M."/>
            <person name="Li S."/>
            <person name="Pierce S.K."/>
            <person name="Wang J."/>
        </authorList>
    </citation>
    <scope>NUCLEOTIDE SEQUENCE [LARGE SCALE GENOMIC DNA]</scope>
    <source>
        <strain evidence="12">EC2010</strain>
        <tissue evidence="12">Whole organism of an adult</tissue>
    </source>
</reference>
<dbReference type="GO" id="GO:0004930">
    <property type="term" value="F:G protein-coupled receptor activity"/>
    <property type="evidence" value="ECO:0007669"/>
    <property type="project" value="UniProtKB-KW"/>
</dbReference>
<proteinExistence type="inferred from homology"/>
<evidence type="ECO:0000256" key="9">
    <source>
        <dbReference type="SAM" id="Phobius"/>
    </source>
</evidence>
<protein>
    <recommendedName>
        <fullName evidence="11">G-protein coupled receptors family 1 profile domain-containing protein</fullName>
    </recommendedName>
</protein>
<evidence type="ECO:0000256" key="7">
    <source>
        <dbReference type="ARBA" id="ARBA00023224"/>
    </source>
</evidence>
<feature type="signal peptide" evidence="10">
    <location>
        <begin position="1"/>
        <end position="21"/>
    </location>
</feature>
<dbReference type="PANTHER" id="PTHR24243:SF233">
    <property type="entry name" value="THYROTROPIN-RELEASING HORMONE RECEPTOR"/>
    <property type="match status" value="1"/>
</dbReference>
<evidence type="ECO:0000313" key="12">
    <source>
        <dbReference type="EMBL" id="RUS83404.1"/>
    </source>
</evidence>
<dbReference type="Pfam" id="PF00001">
    <property type="entry name" value="7tm_1"/>
    <property type="match status" value="1"/>
</dbReference>
<dbReference type="EMBL" id="RQTK01000244">
    <property type="protein sequence ID" value="RUS83404.1"/>
    <property type="molecule type" value="Genomic_DNA"/>
</dbReference>
<keyword evidence="13" id="KW-1185">Reference proteome</keyword>
<feature type="transmembrane region" description="Helical" evidence="9">
    <location>
        <begin position="86"/>
        <end position="113"/>
    </location>
</feature>
<sequence length="437" mass="48268">WRVVWGALALCLAGCISGVAASRGETASGTDNHNIVSAAVTKNMSLGDGGVFLLTSDSNMEAAGNPPNQSEFQGNTTAPFTMPQYIVVWVSAANLLVFLAGVLGNALVIVVVLCAREMKTATNLCLMNLSVADLLVLLFCQPSAMLEFIYEEQWLLGQVMCKLTIFLENTVIVTSILIIVTVSLERFWAVYYPLKTYSSGSKSRAMIIMAGVWLTSALVTVPYLVMADTVETTRHTDNALVEVCITGPTSSWVKAYIVARFTFIFAVPMVLLAALYTMIIHKVLTETMECKQMTESARSQSAQNRRQLVIMLVGIIVLFFLCLLPFRILALVLTFATYDLPLEMGHESFLNLLYFCRLLIYINSAGNPIIYNIFSTKFRRAFQKVLRLYCCCCKKRLVVGVRHPSNGAHLGTRMTTMSQSTHYSMVRPEASDSVDNV</sequence>
<dbReference type="PANTHER" id="PTHR24243">
    <property type="entry name" value="G-PROTEIN COUPLED RECEPTOR"/>
    <property type="match status" value="1"/>
</dbReference>
<keyword evidence="4 8" id="KW-0297">G-protein coupled receptor</keyword>
<evidence type="ECO:0000259" key="11">
    <source>
        <dbReference type="PROSITE" id="PS50262"/>
    </source>
</evidence>
<dbReference type="OrthoDB" id="10036964at2759"/>
<dbReference type="STRING" id="188477.A0A433TPA1"/>
<keyword evidence="6 8" id="KW-0675">Receptor</keyword>
<dbReference type="SMART" id="SM01381">
    <property type="entry name" value="7TM_GPCR_Srsx"/>
    <property type="match status" value="1"/>
</dbReference>
<comment type="similarity">
    <text evidence="8">Belongs to the G-protein coupled receptor 1 family.</text>
</comment>
<accession>A0A433TPA1</accession>
<gene>
    <name evidence="12" type="ORF">EGW08_008825</name>
</gene>
<dbReference type="AlphaFoldDB" id="A0A433TPA1"/>
<evidence type="ECO:0000256" key="6">
    <source>
        <dbReference type="ARBA" id="ARBA00023170"/>
    </source>
</evidence>
<dbReference type="Gene3D" id="1.20.1070.10">
    <property type="entry name" value="Rhodopsin 7-helix transmembrane proteins"/>
    <property type="match status" value="1"/>
</dbReference>
<feature type="transmembrane region" description="Helical" evidence="9">
    <location>
        <begin position="308"/>
        <end position="332"/>
    </location>
</feature>
<feature type="transmembrane region" description="Helical" evidence="9">
    <location>
        <begin position="165"/>
        <end position="184"/>
    </location>
</feature>
<dbReference type="PROSITE" id="PS50262">
    <property type="entry name" value="G_PROTEIN_RECEP_F1_2"/>
    <property type="match status" value="1"/>
</dbReference>
<evidence type="ECO:0000313" key="13">
    <source>
        <dbReference type="Proteomes" id="UP000271974"/>
    </source>
</evidence>
<evidence type="ECO:0000256" key="8">
    <source>
        <dbReference type="RuleBase" id="RU000688"/>
    </source>
</evidence>
<keyword evidence="3 9" id="KW-1133">Transmembrane helix</keyword>
<name>A0A433TPA1_ELYCH</name>
<dbReference type="InterPro" id="IPR000276">
    <property type="entry name" value="GPCR_Rhodpsn"/>
</dbReference>
<dbReference type="GO" id="GO:0005886">
    <property type="term" value="C:plasma membrane"/>
    <property type="evidence" value="ECO:0007669"/>
    <property type="project" value="TreeGrafter"/>
</dbReference>
<feature type="non-terminal residue" evidence="12">
    <location>
        <position position="1"/>
    </location>
</feature>
<keyword evidence="10" id="KW-0732">Signal</keyword>
<evidence type="ECO:0000256" key="5">
    <source>
        <dbReference type="ARBA" id="ARBA00023136"/>
    </source>
</evidence>
<keyword evidence="5 9" id="KW-0472">Membrane</keyword>
<evidence type="ECO:0000256" key="1">
    <source>
        <dbReference type="ARBA" id="ARBA00004141"/>
    </source>
</evidence>
<comment type="subcellular location">
    <subcellularLocation>
        <location evidence="1">Membrane</location>
        <topology evidence="1">Multi-pass membrane protein</topology>
    </subcellularLocation>
</comment>
<dbReference type="Proteomes" id="UP000271974">
    <property type="component" value="Unassembled WGS sequence"/>
</dbReference>
<dbReference type="SUPFAM" id="SSF81321">
    <property type="entry name" value="Family A G protein-coupled receptor-like"/>
    <property type="match status" value="1"/>
</dbReference>
<feature type="chain" id="PRO_5019438408" description="G-protein coupled receptors family 1 profile domain-containing protein" evidence="10">
    <location>
        <begin position="22"/>
        <end position="437"/>
    </location>
</feature>
<evidence type="ECO:0000256" key="4">
    <source>
        <dbReference type="ARBA" id="ARBA00023040"/>
    </source>
</evidence>
<organism evidence="12 13">
    <name type="scientific">Elysia chlorotica</name>
    <name type="common">Eastern emerald elysia</name>
    <name type="synonym">Sea slug</name>
    <dbReference type="NCBI Taxonomy" id="188477"/>
    <lineage>
        <taxon>Eukaryota</taxon>
        <taxon>Metazoa</taxon>
        <taxon>Spiralia</taxon>
        <taxon>Lophotrochozoa</taxon>
        <taxon>Mollusca</taxon>
        <taxon>Gastropoda</taxon>
        <taxon>Heterobranchia</taxon>
        <taxon>Euthyneura</taxon>
        <taxon>Panpulmonata</taxon>
        <taxon>Sacoglossa</taxon>
        <taxon>Placobranchoidea</taxon>
        <taxon>Plakobranchidae</taxon>
        <taxon>Elysia</taxon>
    </lineage>
</organism>
<feature type="transmembrane region" description="Helical" evidence="9">
    <location>
        <begin position="205"/>
        <end position="225"/>
    </location>
</feature>
<dbReference type="PROSITE" id="PS00237">
    <property type="entry name" value="G_PROTEIN_RECEP_F1_1"/>
    <property type="match status" value="1"/>
</dbReference>
<evidence type="ECO:0000256" key="3">
    <source>
        <dbReference type="ARBA" id="ARBA00022989"/>
    </source>
</evidence>
<feature type="transmembrane region" description="Helical" evidence="9">
    <location>
        <begin position="125"/>
        <end position="145"/>
    </location>
</feature>
<dbReference type="InterPro" id="IPR017452">
    <property type="entry name" value="GPCR_Rhodpsn_7TM"/>
</dbReference>
<comment type="caution">
    <text evidence="12">The sequence shown here is derived from an EMBL/GenBank/DDBJ whole genome shotgun (WGS) entry which is preliminary data.</text>
</comment>
<feature type="transmembrane region" description="Helical" evidence="9">
    <location>
        <begin position="352"/>
        <end position="374"/>
    </location>
</feature>
<evidence type="ECO:0000256" key="10">
    <source>
        <dbReference type="SAM" id="SignalP"/>
    </source>
</evidence>
<dbReference type="PRINTS" id="PR00237">
    <property type="entry name" value="GPCRRHODOPSN"/>
</dbReference>
<keyword evidence="2 8" id="KW-0812">Transmembrane</keyword>